<dbReference type="KEGG" id="tae:TepiRe1_0654"/>
<dbReference type="eggNOG" id="COG0860">
    <property type="taxonomic scope" value="Bacteria"/>
</dbReference>
<dbReference type="InterPro" id="IPR050695">
    <property type="entry name" value="N-acetylmuramoyl_amidase_3"/>
</dbReference>
<dbReference type="Gene3D" id="2.60.40.3500">
    <property type="match status" value="1"/>
</dbReference>
<dbReference type="Pfam" id="PF01520">
    <property type="entry name" value="Amidase_3"/>
    <property type="match status" value="1"/>
</dbReference>
<dbReference type="AlphaFoldDB" id="F4LVT9"/>
<dbReference type="KEGG" id="tep:TepRe1_0598"/>
<dbReference type="GO" id="GO:0009253">
    <property type="term" value="P:peptidoglycan catabolic process"/>
    <property type="evidence" value="ECO:0007669"/>
    <property type="project" value="InterPro"/>
</dbReference>
<dbReference type="InterPro" id="IPR002508">
    <property type="entry name" value="MurNAc-LAA_cat"/>
</dbReference>
<dbReference type="HOGENOM" id="CLU_014322_10_0_9"/>
<accession>L0S0M0</accession>
<proteinExistence type="predicted"/>
<name>F4LVT9_TEPAE</name>
<dbReference type="SUPFAM" id="SSF53187">
    <property type="entry name" value="Zn-dependent exopeptidases"/>
    <property type="match status" value="1"/>
</dbReference>
<dbReference type="InterPro" id="IPR021731">
    <property type="entry name" value="AMIN_dom"/>
</dbReference>
<dbReference type="InterPro" id="IPR012854">
    <property type="entry name" value="Cu_amine_oxidase-like_N"/>
</dbReference>
<feature type="domain" description="MurNAc-LAA" evidence="2">
    <location>
        <begin position="526"/>
        <end position="636"/>
    </location>
</feature>
<dbReference type="EMBL" id="HF563609">
    <property type="protein sequence ID" value="CCP25342.1"/>
    <property type="molecule type" value="Genomic_DNA"/>
</dbReference>
<accession>F4LVT9</accession>
<evidence type="ECO:0000313" key="3">
    <source>
        <dbReference type="EMBL" id="CCP25342.1"/>
    </source>
</evidence>
<dbReference type="RefSeq" id="WP_013777709.1">
    <property type="nucleotide sequence ID" value="NC_015519.1"/>
</dbReference>
<gene>
    <name evidence="3" type="ordered locus">TEPIRE1_0654</name>
</gene>
<dbReference type="STRING" id="1209989.TepRe1_0598"/>
<evidence type="ECO:0000313" key="4">
    <source>
        <dbReference type="Proteomes" id="UP000010802"/>
    </source>
</evidence>
<dbReference type="OrthoDB" id="9813450at2"/>
<keyword evidence="1 3" id="KW-0378">Hydrolase</keyword>
<evidence type="ECO:0000259" key="2">
    <source>
        <dbReference type="SMART" id="SM00646"/>
    </source>
</evidence>
<dbReference type="GO" id="GO:0008745">
    <property type="term" value="F:N-acetylmuramoyl-L-alanine amidase activity"/>
    <property type="evidence" value="ECO:0007669"/>
    <property type="project" value="InterPro"/>
</dbReference>
<dbReference type="Gene3D" id="3.40.630.40">
    <property type="entry name" value="Zn-dependent exopeptidases"/>
    <property type="match status" value="1"/>
</dbReference>
<dbReference type="Pfam" id="PF07833">
    <property type="entry name" value="Cu_amine_oxidN1"/>
    <property type="match status" value="1"/>
</dbReference>
<dbReference type="PANTHER" id="PTHR30404">
    <property type="entry name" value="N-ACETYLMURAMOYL-L-ALANINE AMIDASE"/>
    <property type="match status" value="1"/>
</dbReference>
<organism evidence="3 4">
    <name type="scientific">Tepidanaerobacter acetatoxydans (strain DSM 21804 / JCM 16047 / Re1)</name>
    <dbReference type="NCBI Taxonomy" id="1209989"/>
    <lineage>
        <taxon>Bacteria</taxon>
        <taxon>Bacillati</taxon>
        <taxon>Bacillota</taxon>
        <taxon>Clostridia</taxon>
        <taxon>Thermosediminibacterales</taxon>
        <taxon>Tepidanaerobacteraceae</taxon>
        <taxon>Tepidanaerobacter</taxon>
    </lineage>
</organism>
<dbReference type="SMART" id="SM00646">
    <property type="entry name" value="Ami_3"/>
    <property type="match status" value="1"/>
</dbReference>
<dbReference type="GO" id="GO:0030288">
    <property type="term" value="C:outer membrane-bounded periplasmic space"/>
    <property type="evidence" value="ECO:0007669"/>
    <property type="project" value="TreeGrafter"/>
</dbReference>
<protein>
    <submittedName>
        <fullName evidence="3">Cell wall hydrolase/autolysin</fullName>
    </submittedName>
</protein>
<dbReference type="Pfam" id="PF11741">
    <property type="entry name" value="AMIN"/>
    <property type="match status" value="1"/>
</dbReference>
<dbReference type="Proteomes" id="UP000010802">
    <property type="component" value="Chromosome"/>
</dbReference>
<dbReference type="PANTHER" id="PTHR30404:SF0">
    <property type="entry name" value="N-ACETYLMURAMOYL-L-ALANINE AMIDASE AMIC"/>
    <property type="match status" value="1"/>
</dbReference>
<dbReference type="PATRIC" id="fig|1209989.3.peg.703"/>
<dbReference type="Gene3D" id="3.30.457.10">
    <property type="entry name" value="Copper amine oxidase-like, N-terminal domain"/>
    <property type="match status" value="1"/>
</dbReference>
<evidence type="ECO:0000256" key="1">
    <source>
        <dbReference type="ARBA" id="ARBA00022801"/>
    </source>
</evidence>
<sequence>MLKKIFAATVIFISMLCIPAYGMAALNPIEIYINDTKIDSDVPPVIINDRTLAPARVISENLGAEVYWDNDNRLVQIITSTKTIILKIDDKKALVNGQEILLDVPATIINNRTMVPLRFLGETLGAEVKWDNDLRRVIINRNRAKIIDFSYEVVEGKPSVIIKGDGPLEYTEVETQIANKLAIDVTANLDTLKNALNIDDDFLDKAVAGEISNEPAITRIVFDLKPEVSSRIYSSSDKKTIFLTFDDFLEDVTIESQPNELLIKLKATNASDVNYFLLSNPDRLVLDIDGLKLSEIAPLEIPKNDFVSDIRFGQFSENTVRVVFDLKDDINYQVFRDDNVFSVIFSEVHTVENIQITREGDATFVEIAADGKIGYELEADKSKKQFKIVMPGVAIGENLLNQNIIKIADDVIEYIELVKVKDTRSYNLEIVFNLNSFVNCEMLSSPPSSLVRLEIYKSSLKPLEGKLIVVDPGHGGSEPGAVVNNVKEKDINLDIGLKLQKLLEDNGAKVYMTRDSDIFVDLYARAGIANEINADLFVSIHNNTATSTAASGTETLYFPDSEKKLLAQAVQKAVVSYINLNNRGIVERPGLVVTRETKMPSVLVEVGFMTNENDFALLMTDDFRQKAAEGICQGIIDYFSGKID</sequence>
<dbReference type="CDD" id="cd02696">
    <property type="entry name" value="MurNAc-LAA"/>
    <property type="match status" value="1"/>
</dbReference>
<dbReference type="SUPFAM" id="SSF55383">
    <property type="entry name" value="Copper amine oxidase, domain N"/>
    <property type="match status" value="1"/>
</dbReference>
<reference evidence="4" key="1">
    <citation type="journal article" date="2013" name="Genome Announc.">
        <title>First genome sequence of a syntrophic acetate-oxidizing bacterium, Tepidanaerobacter acetatoxydans strain Re1.</title>
        <authorList>
            <person name="Manzoor S."/>
            <person name="Bongcam-Rudloff E."/>
            <person name="Schnurer A."/>
            <person name="Muller B."/>
        </authorList>
    </citation>
    <scope>NUCLEOTIDE SEQUENCE [LARGE SCALE GENOMIC DNA]</scope>
    <source>
        <strain evidence="4">Re1</strain>
    </source>
</reference>
<keyword evidence="4" id="KW-1185">Reference proteome</keyword>
<dbReference type="InterPro" id="IPR036582">
    <property type="entry name" value="Mao_N_sf"/>
</dbReference>